<gene>
    <name evidence="2" type="ORF">THASP1DRAFT_29295</name>
</gene>
<feature type="transmembrane region" description="Helical" evidence="1">
    <location>
        <begin position="408"/>
        <end position="433"/>
    </location>
</feature>
<keyword evidence="1" id="KW-1133">Transmembrane helix</keyword>
<keyword evidence="3" id="KW-1185">Reference proteome</keyword>
<dbReference type="AlphaFoldDB" id="A0A4P9XS21"/>
<feature type="transmembrane region" description="Helical" evidence="1">
    <location>
        <begin position="453"/>
        <end position="471"/>
    </location>
</feature>
<accession>A0A4P9XS21</accession>
<protein>
    <submittedName>
        <fullName evidence="2">Uncharacterized protein</fullName>
    </submittedName>
</protein>
<feature type="transmembrane region" description="Helical" evidence="1">
    <location>
        <begin position="331"/>
        <end position="354"/>
    </location>
</feature>
<feature type="transmembrane region" description="Helical" evidence="1">
    <location>
        <begin position="271"/>
        <end position="291"/>
    </location>
</feature>
<dbReference type="EMBL" id="KZ992559">
    <property type="protein sequence ID" value="RKP08907.1"/>
    <property type="molecule type" value="Genomic_DNA"/>
</dbReference>
<organism evidence="2 3">
    <name type="scientific">Thamnocephalis sphaerospora</name>
    <dbReference type="NCBI Taxonomy" id="78915"/>
    <lineage>
        <taxon>Eukaryota</taxon>
        <taxon>Fungi</taxon>
        <taxon>Fungi incertae sedis</taxon>
        <taxon>Zoopagomycota</taxon>
        <taxon>Zoopagomycotina</taxon>
        <taxon>Zoopagomycetes</taxon>
        <taxon>Zoopagales</taxon>
        <taxon>Sigmoideomycetaceae</taxon>
        <taxon>Thamnocephalis</taxon>
    </lineage>
</organism>
<sequence>MQRTRTARRRTERACCSSGCTWWSCAIFLSLFISITLCTLVDARLTAASSEGRTLTVPTYDYYGVDPPAYNITGRLLRPTFVPKEACLLQHGDQGDLNSIKNSAQSKGPPVVSFSWAEAGAAQCHTFAQAALAVVNYGRLLATEGVSAPSLFLLLLTNEHYKMYSGSPYTEPYTADNLSVTDKRPSIITVLVPADHTKEVGDFLNGTGTNGAVVIAEKEAGPWNDVILSSAYVGFSITFFVLNILFLLYGIFQLGRSVYAKEFKLDQRNSVFLASLITSICGVPFFLMSHAELREQLLRMTASFILTICSYSLLLLWCSVLAAIQQERRPILLIIVTFLAMVVRTATFGVQMWATVGRPYFGAVNAIVIIGYLVPAFQLCMCCLFIYHSHVFLRQRRQMAVSEQTAAPLLQLSYVAIATFIGFFFLAIDMLLSVTMRLDTTPTVNALRYQMKMVAWTIQSGALIILLGMRTTSKTSILSLMTGSVLSKTHTPPWPWKQIDDHRISARQVGGHV</sequence>
<keyword evidence="1" id="KW-0472">Membrane</keyword>
<evidence type="ECO:0000256" key="1">
    <source>
        <dbReference type="SAM" id="Phobius"/>
    </source>
</evidence>
<reference evidence="3" key="1">
    <citation type="journal article" date="2018" name="Nat. Microbiol.">
        <title>Leveraging single-cell genomics to expand the fungal tree of life.</title>
        <authorList>
            <person name="Ahrendt S.R."/>
            <person name="Quandt C.A."/>
            <person name="Ciobanu D."/>
            <person name="Clum A."/>
            <person name="Salamov A."/>
            <person name="Andreopoulos B."/>
            <person name="Cheng J.F."/>
            <person name="Woyke T."/>
            <person name="Pelin A."/>
            <person name="Henrissat B."/>
            <person name="Reynolds N.K."/>
            <person name="Benny G.L."/>
            <person name="Smith M.E."/>
            <person name="James T.Y."/>
            <person name="Grigoriev I.V."/>
        </authorList>
    </citation>
    <scope>NUCLEOTIDE SEQUENCE [LARGE SCALE GENOMIC DNA]</scope>
    <source>
        <strain evidence="3">RSA 1356</strain>
    </source>
</reference>
<feature type="transmembrane region" description="Helical" evidence="1">
    <location>
        <begin position="21"/>
        <end position="43"/>
    </location>
</feature>
<evidence type="ECO:0000313" key="3">
    <source>
        <dbReference type="Proteomes" id="UP000271241"/>
    </source>
</evidence>
<dbReference type="OrthoDB" id="5542996at2759"/>
<evidence type="ECO:0000313" key="2">
    <source>
        <dbReference type="EMBL" id="RKP08907.1"/>
    </source>
</evidence>
<name>A0A4P9XS21_9FUNG</name>
<feature type="transmembrane region" description="Helical" evidence="1">
    <location>
        <begin position="360"/>
        <end position="387"/>
    </location>
</feature>
<dbReference type="Proteomes" id="UP000271241">
    <property type="component" value="Unassembled WGS sequence"/>
</dbReference>
<keyword evidence="1" id="KW-0812">Transmembrane</keyword>
<feature type="transmembrane region" description="Helical" evidence="1">
    <location>
        <begin position="303"/>
        <end position="324"/>
    </location>
</feature>
<proteinExistence type="predicted"/>
<feature type="transmembrane region" description="Helical" evidence="1">
    <location>
        <begin position="231"/>
        <end position="251"/>
    </location>
</feature>